<name>A0A6C0IIB3_9ZZZZ</name>
<dbReference type="SUPFAM" id="SSF54791">
    <property type="entry name" value="Eukaryotic type KH-domain (KH-domain type I)"/>
    <property type="match status" value="1"/>
</dbReference>
<dbReference type="AlphaFoldDB" id="A0A6C0IIB3"/>
<accession>A0A6C0IIB3</accession>
<dbReference type="EMBL" id="MN740195">
    <property type="protein sequence ID" value="QHT92884.1"/>
    <property type="molecule type" value="Genomic_DNA"/>
</dbReference>
<sequence length="170" mass="19819">MDTDILPARFPITSNDATDTLRHIYNVTTNCSGININYIMQMAENITKRKQTWFGTLEAPTDIVVIKQIIGKNGFHLKKFTSKYGVDLIWHDRVTNIFMVWGNKPCLIGALHALKRQIKRFLLKQEKDLEALEQMARSMTTLDVRVDIRRQREEEDCENEPACKKFKNNF</sequence>
<dbReference type="InterPro" id="IPR036612">
    <property type="entry name" value="KH_dom_type_1_sf"/>
</dbReference>
<organism evidence="1">
    <name type="scientific">viral metagenome</name>
    <dbReference type="NCBI Taxonomy" id="1070528"/>
    <lineage>
        <taxon>unclassified sequences</taxon>
        <taxon>metagenomes</taxon>
        <taxon>organismal metagenomes</taxon>
    </lineage>
</organism>
<reference evidence="1" key="1">
    <citation type="journal article" date="2020" name="Nature">
        <title>Giant virus diversity and host interactions through global metagenomics.</title>
        <authorList>
            <person name="Schulz F."/>
            <person name="Roux S."/>
            <person name="Paez-Espino D."/>
            <person name="Jungbluth S."/>
            <person name="Walsh D.A."/>
            <person name="Denef V.J."/>
            <person name="McMahon K.D."/>
            <person name="Konstantinidis K.T."/>
            <person name="Eloe-Fadrosh E.A."/>
            <person name="Kyrpides N.C."/>
            <person name="Woyke T."/>
        </authorList>
    </citation>
    <scope>NUCLEOTIDE SEQUENCE</scope>
    <source>
        <strain evidence="1">GVMAG-M-3300023184-89</strain>
    </source>
</reference>
<evidence type="ECO:0008006" key="2">
    <source>
        <dbReference type="Google" id="ProtNLM"/>
    </source>
</evidence>
<protein>
    <recommendedName>
        <fullName evidence="2">K Homology domain-containing protein</fullName>
    </recommendedName>
</protein>
<proteinExistence type="predicted"/>
<dbReference type="GO" id="GO:0003723">
    <property type="term" value="F:RNA binding"/>
    <property type="evidence" value="ECO:0007669"/>
    <property type="project" value="InterPro"/>
</dbReference>
<evidence type="ECO:0000313" key="1">
    <source>
        <dbReference type="EMBL" id="QHT92884.1"/>
    </source>
</evidence>